<dbReference type="PROSITE" id="PS00108">
    <property type="entry name" value="PROTEIN_KINASE_ST"/>
    <property type="match status" value="1"/>
</dbReference>
<evidence type="ECO:0000256" key="1">
    <source>
        <dbReference type="ARBA" id="ARBA00022679"/>
    </source>
</evidence>
<dbReference type="PROSITE" id="PS50011">
    <property type="entry name" value="PROTEIN_KINASE_DOM"/>
    <property type="match status" value="1"/>
</dbReference>
<keyword evidence="1 8" id="KW-0808">Transferase</keyword>
<feature type="domain" description="Protein kinase" evidence="7">
    <location>
        <begin position="25"/>
        <end position="299"/>
    </location>
</feature>
<dbReference type="InterPro" id="IPR011009">
    <property type="entry name" value="Kinase-like_dom_sf"/>
</dbReference>
<dbReference type="GO" id="GO:0004674">
    <property type="term" value="F:protein serine/threonine kinase activity"/>
    <property type="evidence" value="ECO:0007669"/>
    <property type="project" value="UniProtKB-EC"/>
</dbReference>
<keyword evidence="3 8" id="KW-0418">Kinase</keyword>
<dbReference type="EC" id="2.7.11.1" evidence="8"/>
<evidence type="ECO:0000259" key="7">
    <source>
        <dbReference type="PROSITE" id="PS50011"/>
    </source>
</evidence>
<dbReference type="Gene3D" id="1.10.510.10">
    <property type="entry name" value="Transferase(Phosphotransferase) domain 1"/>
    <property type="match status" value="1"/>
</dbReference>
<gene>
    <name evidence="8" type="ORF">SOCE26_000440</name>
</gene>
<feature type="binding site" evidence="5">
    <location>
        <position position="54"/>
    </location>
    <ligand>
        <name>ATP</name>
        <dbReference type="ChEBI" id="CHEBI:30616"/>
    </ligand>
</feature>
<dbReference type="CDD" id="cd14014">
    <property type="entry name" value="STKc_PknB_like"/>
    <property type="match status" value="1"/>
</dbReference>
<evidence type="ECO:0000256" key="5">
    <source>
        <dbReference type="PROSITE-ProRule" id="PRU10141"/>
    </source>
</evidence>
<evidence type="ECO:0000313" key="8">
    <source>
        <dbReference type="EMBL" id="AUX38666.1"/>
    </source>
</evidence>
<evidence type="ECO:0000313" key="9">
    <source>
        <dbReference type="Proteomes" id="UP000238348"/>
    </source>
</evidence>
<name>A0A2L0EH89_SORCE</name>
<accession>A0A2L0EH89</accession>
<dbReference type="SMART" id="SM00220">
    <property type="entry name" value="S_TKc"/>
    <property type="match status" value="1"/>
</dbReference>
<dbReference type="Proteomes" id="UP000238348">
    <property type="component" value="Chromosome"/>
</dbReference>
<evidence type="ECO:0000256" key="3">
    <source>
        <dbReference type="ARBA" id="ARBA00022777"/>
    </source>
</evidence>
<dbReference type="AlphaFoldDB" id="A0A2L0EH89"/>
<organism evidence="8 9">
    <name type="scientific">Sorangium cellulosum</name>
    <name type="common">Polyangium cellulosum</name>
    <dbReference type="NCBI Taxonomy" id="56"/>
    <lineage>
        <taxon>Bacteria</taxon>
        <taxon>Pseudomonadati</taxon>
        <taxon>Myxococcota</taxon>
        <taxon>Polyangia</taxon>
        <taxon>Polyangiales</taxon>
        <taxon>Polyangiaceae</taxon>
        <taxon>Sorangium</taxon>
    </lineage>
</organism>
<dbReference type="Gene3D" id="3.30.200.20">
    <property type="entry name" value="Phosphorylase Kinase, domain 1"/>
    <property type="match status" value="1"/>
</dbReference>
<keyword evidence="2 5" id="KW-0547">Nucleotide-binding</keyword>
<reference evidence="8 9" key="1">
    <citation type="submission" date="2015-09" db="EMBL/GenBank/DDBJ databases">
        <title>Sorangium comparison.</title>
        <authorList>
            <person name="Zaburannyi N."/>
            <person name="Bunk B."/>
            <person name="Overmann J."/>
            <person name="Mueller R."/>
        </authorList>
    </citation>
    <scope>NUCLEOTIDE SEQUENCE [LARGE SCALE GENOMIC DNA]</scope>
    <source>
        <strain evidence="8 9">So ce26</strain>
    </source>
</reference>
<sequence length="453" mass="48062">MATAPGADESDIWQHEPDEVVEGKYRLVRPLGRGGMAEVWLAAHVHLKTELAVKFLSVTLTGDPERSRTILERFRFEAQISARLSARTRHIVAVYDAGVHDDIPYLVMEYVKGRTLFAEVTEKGPIDPLRFADLLEQIADALTVAHELGIVHRDLKPSNVMIFEDPDGAPAVKVADFGIAKATRGNLGLDRPQETDAHIMLGSPNYMSPEQLTSPLEVDAHSDIWALGVLAYEVLTDWPPFQGDTIAEIIIAINTREIEPATNVRRSLPRGLDGWFARALAKEPARRFASVGEMARAYRAALSTSPPAPARRPVAALAAVVVASVSTVAAASFIASRLLDAPRPAHAAARRVSPGVRHALQELASRPPSQLPSAAAAGPAAASAAAPPAAAQGSAAPPAPAAASAAASAQPRSTAPRPAGDRAAPRATATTAPRTPPPPALPRRKEIDKSEIL</sequence>
<dbReference type="Pfam" id="PF00069">
    <property type="entry name" value="Pkinase"/>
    <property type="match status" value="1"/>
</dbReference>
<dbReference type="InterPro" id="IPR017441">
    <property type="entry name" value="Protein_kinase_ATP_BS"/>
</dbReference>
<dbReference type="InterPro" id="IPR000719">
    <property type="entry name" value="Prot_kinase_dom"/>
</dbReference>
<evidence type="ECO:0000256" key="6">
    <source>
        <dbReference type="SAM" id="MobiDB-lite"/>
    </source>
</evidence>
<proteinExistence type="predicted"/>
<dbReference type="SUPFAM" id="SSF56112">
    <property type="entry name" value="Protein kinase-like (PK-like)"/>
    <property type="match status" value="1"/>
</dbReference>
<feature type="compositionally biased region" description="Basic and acidic residues" evidence="6">
    <location>
        <begin position="443"/>
        <end position="453"/>
    </location>
</feature>
<dbReference type="GO" id="GO:0005524">
    <property type="term" value="F:ATP binding"/>
    <property type="evidence" value="ECO:0007669"/>
    <property type="project" value="UniProtKB-UniRule"/>
</dbReference>
<feature type="compositionally biased region" description="Low complexity" evidence="6">
    <location>
        <begin position="387"/>
        <end position="418"/>
    </location>
</feature>
<dbReference type="PROSITE" id="PS00107">
    <property type="entry name" value="PROTEIN_KINASE_ATP"/>
    <property type="match status" value="1"/>
</dbReference>
<feature type="region of interest" description="Disordered" evidence="6">
    <location>
        <begin position="387"/>
        <end position="453"/>
    </location>
</feature>
<evidence type="ECO:0000256" key="4">
    <source>
        <dbReference type="ARBA" id="ARBA00022840"/>
    </source>
</evidence>
<dbReference type="PANTHER" id="PTHR43289:SF6">
    <property type="entry name" value="SERINE_THREONINE-PROTEIN KINASE NEKL-3"/>
    <property type="match status" value="1"/>
</dbReference>
<keyword evidence="4 5" id="KW-0067">ATP-binding</keyword>
<protein>
    <submittedName>
        <fullName evidence="8">Protein kinase</fullName>
        <ecNumber evidence="8">2.7.11.1</ecNumber>
    </submittedName>
</protein>
<dbReference type="PANTHER" id="PTHR43289">
    <property type="entry name" value="MITOGEN-ACTIVATED PROTEIN KINASE KINASE KINASE 20-RELATED"/>
    <property type="match status" value="1"/>
</dbReference>
<dbReference type="InterPro" id="IPR008271">
    <property type="entry name" value="Ser/Thr_kinase_AS"/>
</dbReference>
<dbReference type="EMBL" id="CP012673">
    <property type="protein sequence ID" value="AUX38666.1"/>
    <property type="molecule type" value="Genomic_DNA"/>
</dbReference>
<evidence type="ECO:0000256" key="2">
    <source>
        <dbReference type="ARBA" id="ARBA00022741"/>
    </source>
</evidence>